<proteinExistence type="predicted"/>
<reference evidence="1" key="1">
    <citation type="journal article" date="2023" name="IScience">
        <title>Live-bearing cockroach genome reveals convergent evolutionary mechanisms linked to viviparity in insects and beyond.</title>
        <authorList>
            <person name="Fouks B."/>
            <person name="Harrison M.C."/>
            <person name="Mikhailova A.A."/>
            <person name="Marchal E."/>
            <person name="English S."/>
            <person name="Carruthers M."/>
            <person name="Jennings E.C."/>
            <person name="Chiamaka E.L."/>
            <person name="Frigard R.A."/>
            <person name="Pippel M."/>
            <person name="Attardo G.M."/>
            <person name="Benoit J.B."/>
            <person name="Bornberg-Bauer E."/>
            <person name="Tobe S.S."/>
        </authorList>
    </citation>
    <scope>NUCLEOTIDE SEQUENCE</scope>
    <source>
        <strain evidence="1">Stay&amp;Tobe</strain>
    </source>
</reference>
<dbReference type="AlphaFoldDB" id="A0AAD7ZBF3"/>
<protein>
    <submittedName>
        <fullName evidence="1">Uncharacterized protein</fullName>
    </submittedName>
</protein>
<comment type="caution">
    <text evidence="1">The sequence shown here is derived from an EMBL/GenBank/DDBJ whole genome shotgun (WGS) entry which is preliminary data.</text>
</comment>
<organism evidence="1 2">
    <name type="scientific">Diploptera punctata</name>
    <name type="common">Pacific beetle cockroach</name>
    <dbReference type="NCBI Taxonomy" id="6984"/>
    <lineage>
        <taxon>Eukaryota</taxon>
        <taxon>Metazoa</taxon>
        <taxon>Ecdysozoa</taxon>
        <taxon>Arthropoda</taxon>
        <taxon>Hexapoda</taxon>
        <taxon>Insecta</taxon>
        <taxon>Pterygota</taxon>
        <taxon>Neoptera</taxon>
        <taxon>Polyneoptera</taxon>
        <taxon>Dictyoptera</taxon>
        <taxon>Blattodea</taxon>
        <taxon>Blaberoidea</taxon>
        <taxon>Blaberidae</taxon>
        <taxon>Diplopterinae</taxon>
        <taxon>Diploptera</taxon>
    </lineage>
</organism>
<feature type="non-terminal residue" evidence="1">
    <location>
        <position position="1"/>
    </location>
</feature>
<name>A0AAD7ZBF3_DIPPU</name>
<sequence>LSWTTLVVRLVVPRRFAKDSVWHPQPLATLEDARRSLWRNVGELQASRPSRSSYHTTSRFLHIPTVDGCNATLNSRL</sequence>
<gene>
    <name evidence="1" type="ORF">L9F63_006196</name>
</gene>
<dbReference type="Proteomes" id="UP001233999">
    <property type="component" value="Unassembled WGS sequence"/>
</dbReference>
<dbReference type="EMBL" id="JASPKZ010009370">
    <property type="protein sequence ID" value="KAJ9577222.1"/>
    <property type="molecule type" value="Genomic_DNA"/>
</dbReference>
<evidence type="ECO:0000313" key="2">
    <source>
        <dbReference type="Proteomes" id="UP001233999"/>
    </source>
</evidence>
<accession>A0AAD7ZBF3</accession>
<evidence type="ECO:0000313" key="1">
    <source>
        <dbReference type="EMBL" id="KAJ9577222.1"/>
    </source>
</evidence>
<keyword evidence="2" id="KW-1185">Reference proteome</keyword>
<reference evidence="1" key="2">
    <citation type="submission" date="2023-05" db="EMBL/GenBank/DDBJ databases">
        <authorList>
            <person name="Fouks B."/>
        </authorList>
    </citation>
    <scope>NUCLEOTIDE SEQUENCE</scope>
    <source>
        <strain evidence="1">Stay&amp;Tobe</strain>
        <tissue evidence="1">Testes</tissue>
    </source>
</reference>
<feature type="non-terminal residue" evidence="1">
    <location>
        <position position="77"/>
    </location>
</feature>